<evidence type="ECO:0000313" key="1">
    <source>
        <dbReference type="EMBL" id="QGT51739.1"/>
    </source>
</evidence>
<dbReference type="EMBL" id="MN242251">
    <property type="protein sequence ID" value="QGT51739.1"/>
    <property type="molecule type" value="Genomic_DNA"/>
</dbReference>
<geneLocation type="plasmid" evidence="1">
    <name>pISV_IncI_CMY-42</name>
</geneLocation>
<name>A0A650EPK7_ECOLX</name>
<organism evidence="1">
    <name type="scientific">Escherichia coli</name>
    <dbReference type="NCBI Taxonomy" id="562"/>
    <lineage>
        <taxon>Bacteria</taxon>
        <taxon>Pseudomonadati</taxon>
        <taxon>Pseudomonadota</taxon>
        <taxon>Gammaproteobacteria</taxon>
        <taxon>Enterobacterales</taxon>
        <taxon>Enterobacteriaceae</taxon>
        <taxon>Escherichia</taxon>
    </lineage>
</organism>
<protein>
    <submittedName>
        <fullName evidence="1">TrbB</fullName>
    </submittedName>
</protein>
<sequence length="108" mass="12102">MSFIYPVSVMVERNSTDRVAPLLCEKDAQKRAAGWHRLYSADNGMMTPSEETTPADENMPERRPELRLMLTMSPSVSSDLPVPHGCCPTPAGICLQEFCRKLARLIYS</sequence>
<dbReference type="AlphaFoldDB" id="A0A650EPK7"/>
<reference evidence="1" key="1">
    <citation type="journal article" date="2020" name="Front. Microbiol.">
        <title>Complete Nucleotide Sequence of Plasmids of Two Escherichia coli Strains Carrying bla NDM- 5 and bla NDM - 5 and bla OXA - 181 From the Same Patient.</title>
        <authorList>
            <person name="Marchetti V.M."/>
            <person name="Bitar I."/>
            <person name="Mercato A."/>
            <person name="Nucleo E."/>
            <person name="Bonomini A."/>
            <person name="Pedroni P."/>
            <person name="Hrabak J."/>
            <person name="Migliavacca R."/>
        </authorList>
    </citation>
    <scope>NUCLEOTIDE SEQUENCE</scope>
    <source>
        <strain evidence="1">5M</strain>
        <plasmid evidence="1">pISV_IncI_CMY-42</plasmid>
    </source>
</reference>
<proteinExistence type="predicted"/>
<keyword evidence="1" id="KW-0614">Plasmid</keyword>
<accession>A0A650EPK7</accession>
<gene>
    <name evidence="1" type="primary">trbB</name>
</gene>